<organism evidence="2 3">
    <name type="scientific">Mycobacterium intracellulare subsp. chimaera</name>
    <dbReference type="NCBI Taxonomy" id="222805"/>
    <lineage>
        <taxon>Bacteria</taxon>
        <taxon>Bacillati</taxon>
        <taxon>Actinomycetota</taxon>
        <taxon>Actinomycetes</taxon>
        <taxon>Mycobacteriales</taxon>
        <taxon>Mycobacteriaceae</taxon>
        <taxon>Mycobacterium</taxon>
        <taxon>Mycobacterium avium complex (MAC)</taxon>
    </lineage>
</organism>
<dbReference type="EMBL" id="JASZZX010000016">
    <property type="protein sequence ID" value="MDM3927794.1"/>
    <property type="molecule type" value="Genomic_DNA"/>
</dbReference>
<dbReference type="RefSeq" id="WP_289114883.1">
    <property type="nucleotide sequence ID" value="NZ_JASZZX010000016.1"/>
</dbReference>
<evidence type="ECO:0000256" key="1">
    <source>
        <dbReference type="SAM" id="MobiDB-lite"/>
    </source>
</evidence>
<evidence type="ECO:0000313" key="3">
    <source>
        <dbReference type="Proteomes" id="UP001529272"/>
    </source>
</evidence>
<feature type="region of interest" description="Disordered" evidence="1">
    <location>
        <begin position="367"/>
        <end position="400"/>
    </location>
</feature>
<evidence type="ECO:0000313" key="2">
    <source>
        <dbReference type="EMBL" id="MDM3927794.1"/>
    </source>
</evidence>
<protein>
    <submittedName>
        <fullName evidence="2">Uncharacterized protein</fullName>
    </submittedName>
</protein>
<gene>
    <name evidence="2" type="ORF">QRB35_17435</name>
</gene>
<proteinExistence type="predicted"/>
<sequence>MSAATSSGVFLVTAEGTWRIREDKSAADVVCLLTELYADKLDSPLQALSRQQVATRLGRGIPADFPAEDIVTGDPHQAGTRGWWESSLQRYLSAQHETAGDEGVAVGTDTGQTQQDGSEAALAAAPDAEADGVWPLKSRRWDDVELSGVDQRVLLVTDHALLTPSGVVKAGPLKTPARLGEVVCNRSWSTPPGGANPQLWVFPEALEAVGFQIDGHSDSDLPDAVAAFFGCTVVYHKSGWFTCEFDESVYGGQTRRADIVLIPYLHLDPSQSRPADRGLAGIQGTETELPDDQEQAAHILGDRIAWLYSMEGALPAPRWTQVGAQIAEAKRRAAKPKAKNSKTTPALVPCPLPVEIASTGKLTNQWWGPEGLDVQPDTDGERTGRRGAARVKKAPHRARGNTVDVEMDQTAAYLPSAENAHLGYGKPEWVTPDKSMFNETQPAFGVFQVTTPPAEKLSGLHRKLPLPHPAMRWDKSTTWWATTTDVRQLIATPEMGGAGISWVELQIEAAWVWPEQHQWLKGFGQALRSRRIEAVSADRKDRLEMIKAIYTSFLGRLEAVGEGSWKYPLLHFQQPAWYASIEAATRVRAMKYAVRIAVDHGIYPIGWWADAWFYRVPADFDLSLLEDPLRDGVRTNGSYVIKNVVRPAA</sequence>
<comment type="caution">
    <text evidence="2">The sequence shown here is derived from an EMBL/GenBank/DDBJ whole genome shotgun (WGS) entry which is preliminary data.</text>
</comment>
<keyword evidence="3" id="KW-1185">Reference proteome</keyword>
<feature type="compositionally biased region" description="Basic residues" evidence="1">
    <location>
        <begin position="385"/>
        <end position="399"/>
    </location>
</feature>
<accession>A0ABT7P3E5</accession>
<dbReference type="Proteomes" id="UP001529272">
    <property type="component" value="Unassembled WGS sequence"/>
</dbReference>
<reference evidence="2" key="2">
    <citation type="submission" date="2023-06" db="EMBL/GenBank/DDBJ databases">
        <authorList>
            <person name="Spilker T."/>
        </authorList>
    </citation>
    <scope>NUCLEOTIDE SEQUENCE</scope>
    <source>
        <strain evidence="2">FLAC1071</strain>
    </source>
</reference>
<reference evidence="2" key="1">
    <citation type="submission" date="2023-06" db="EMBL/GenBank/DDBJ databases">
        <title>Itaconate inhibition of nontuberculous mycobacteria.</title>
        <authorList>
            <person name="Breen P."/>
            <person name="Zimbric M."/>
            <person name="Caverly L."/>
        </authorList>
    </citation>
    <scope>NUCLEOTIDE SEQUENCE</scope>
    <source>
        <strain evidence="2">FLAC1071</strain>
    </source>
</reference>
<name>A0ABT7P3E5_MYCIT</name>